<dbReference type="AlphaFoldDB" id="A0A7I8VFY1"/>
<dbReference type="InterPro" id="IPR039551">
    <property type="entry name" value="Cho/carn_acyl_trans"/>
</dbReference>
<evidence type="ECO:0000256" key="2">
    <source>
        <dbReference type="ARBA" id="ARBA00022679"/>
    </source>
</evidence>
<keyword evidence="3 5" id="KW-0012">Acyltransferase</keyword>
<dbReference type="InterPro" id="IPR023213">
    <property type="entry name" value="CAT-like_dom_sf"/>
</dbReference>
<proteinExistence type="inferred from homology"/>
<dbReference type="Proteomes" id="UP000549394">
    <property type="component" value="Unassembled WGS sequence"/>
</dbReference>
<keyword evidence="2 5" id="KW-0808">Transferase</keyword>
<dbReference type="EMBL" id="CAJFCJ010000005">
    <property type="protein sequence ID" value="CAD5114196.1"/>
    <property type="molecule type" value="Genomic_DNA"/>
</dbReference>
<comment type="caution">
    <text evidence="7">The sequence shown here is derived from an EMBL/GenBank/DDBJ whole genome shotgun (WGS) entry which is preliminary data.</text>
</comment>
<dbReference type="PROSITE" id="PS00440">
    <property type="entry name" value="ACYLTRANSF_C_2"/>
    <property type="match status" value="1"/>
</dbReference>
<gene>
    <name evidence="7" type="ORF">DGYR_LOCUS3066</name>
</gene>
<name>A0A7I8VFY1_9ANNE</name>
<evidence type="ECO:0000256" key="5">
    <source>
        <dbReference type="RuleBase" id="RU003801"/>
    </source>
</evidence>
<dbReference type="InterPro" id="IPR000542">
    <property type="entry name" value="Carn_acyl_trans"/>
</dbReference>
<reference evidence="7 8" key="1">
    <citation type="submission" date="2020-08" db="EMBL/GenBank/DDBJ databases">
        <authorList>
            <person name="Hejnol A."/>
        </authorList>
    </citation>
    <scope>NUCLEOTIDE SEQUENCE [LARGE SCALE GENOMIC DNA]</scope>
</reference>
<dbReference type="SUPFAM" id="SSF52777">
    <property type="entry name" value="CoA-dependent acyltransferases"/>
    <property type="match status" value="2"/>
</dbReference>
<dbReference type="PANTHER" id="PTHR22589:SF113">
    <property type="entry name" value="CARNITINE O-PALMITOYLTRANSFERASE 1, LIVER ISOFORM-LIKE"/>
    <property type="match status" value="1"/>
</dbReference>
<dbReference type="PANTHER" id="PTHR22589">
    <property type="entry name" value="CARNITINE O-ACYLTRANSFERASE"/>
    <property type="match status" value="1"/>
</dbReference>
<dbReference type="GO" id="GO:0005739">
    <property type="term" value="C:mitochondrion"/>
    <property type="evidence" value="ECO:0007669"/>
    <property type="project" value="TreeGrafter"/>
</dbReference>
<keyword evidence="8" id="KW-1185">Reference proteome</keyword>
<organism evidence="7 8">
    <name type="scientific">Dimorphilus gyrociliatus</name>
    <dbReference type="NCBI Taxonomy" id="2664684"/>
    <lineage>
        <taxon>Eukaryota</taxon>
        <taxon>Metazoa</taxon>
        <taxon>Spiralia</taxon>
        <taxon>Lophotrochozoa</taxon>
        <taxon>Annelida</taxon>
        <taxon>Polychaeta</taxon>
        <taxon>Polychaeta incertae sedis</taxon>
        <taxon>Dinophilidae</taxon>
        <taxon>Dimorphilus</taxon>
    </lineage>
</organism>
<dbReference type="GO" id="GO:0004095">
    <property type="term" value="F:carnitine O-palmitoyltransferase activity"/>
    <property type="evidence" value="ECO:0007669"/>
    <property type="project" value="TreeGrafter"/>
</dbReference>
<feature type="active site" description="Proton acceptor" evidence="4">
    <location>
        <position position="400"/>
    </location>
</feature>
<evidence type="ECO:0000256" key="4">
    <source>
        <dbReference type="PIRSR" id="PIRSR600542-1"/>
    </source>
</evidence>
<evidence type="ECO:0000313" key="8">
    <source>
        <dbReference type="Proteomes" id="UP000549394"/>
    </source>
</evidence>
<comment type="similarity">
    <text evidence="1 5">Belongs to the carnitine/choline acetyltransferase family.</text>
</comment>
<evidence type="ECO:0000313" key="7">
    <source>
        <dbReference type="EMBL" id="CAD5114196.1"/>
    </source>
</evidence>
<accession>A0A7I8VFY1</accession>
<evidence type="ECO:0000256" key="3">
    <source>
        <dbReference type="ARBA" id="ARBA00023315"/>
    </source>
</evidence>
<dbReference type="Gene3D" id="3.30.559.10">
    <property type="entry name" value="Chloramphenicol acetyltransferase-like domain"/>
    <property type="match status" value="1"/>
</dbReference>
<dbReference type="GO" id="GO:0006631">
    <property type="term" value="P:fatty acid metabolic process"/>
    <property type="evidence" value="ECO:0007669"/>
    <property type="project" value="TreeGrafter"/>
</dbReference>
<dbReference type="InterPro" id="IPR042231">
    <property type="entry name" value="Cho/carn_acyl_trans_2"/>
</dbReference>
<feature type="domain" description="Choline/carnitine acyltransferase" evidence="6">
    <location>
        <begin position="109"/>
        <end position="606"/>
    </location>
</feature>
<evidence type="ECO:0000259" key="6">
    <source>
        <dbReference type="Pfam" id="PF00755"/>
    </source>
</evidence>
<evidence type="ECO:0000256" key="1">
    <source>
        <dbReference type="ARBA" id="ARBA00005232"/>
    </source>
</evidence>
<sequence>MSSWNKYFILKSSTASRIIKPSTAGLTGAVACGLIQPSIFPIKTALGVTGFKLAEISIKNLLAACLSYQGWLTHPKSAKTKIWAFCLKLLQYFYRSETFSYQKLLPKQPLPPLDVTLDKWADVSQYFVTEEEYKSTRDAIESFRKNEGPKLQKYLYKRFKTLDNWVSNYWIQAAYLSNRNSLAANSNYSISFKLTPERTPDYVARAACVVTQMLRYNDYMMENRIKPVMLMDMVPLCMAGYRYLYGTCRVPGEDIDSVVKDSSSSHIVVIRLGHYFKLDCYITCNNIKRRLTAYEMKQQLQKIIEKAESLGTANRAVASLTAQNRSVWAKDRKALSVLNKETLDDIESSLFVLNLDTYQPKTPDDLSRSILIGDGFNRWFDKGFNLVIYDNGLGGSNVEHSFIDAWVYTTLGEFLLCNEYYENGDVVKLESDGQTSLQPPVELVWELDDHMVNRVESAQLEMKTIIENFDLRSFLAPYSKGQIKKFKLSPDGYIQMMLQLAYNRLHKHTPKTYEPATSRLFLLGRTETIHPASQYSRNFVLAMDDKNSNDKERIHFLKEAIKYQGQFRLDATKGDGCDRHLFALYCASRELGMDIPLIFQDKVSYYCNILKL</sequence>
<dbReference type="PROSITE" id="PS51257">
    <property type="entry name" value="PROKAR_LIPOPROTEIN"/>
    <property type="match status" value="1"/>
</dbReference>
<dbReference type="Gene3D" id="3.30.559.70">
    <property type="entry name" value="Choline/Carnitine o-acyltransferase, domain 2"/>
    <property type="match status" value="1"/>
</dbReference>
<dbReference type="OrthoDB" id="240216at2759"/>
<dbReference type="GO" id="GO:0009437">
    <property type="term" value="P:carnitine metabolic process"/>
    <property type="evidence" value="ECO:0007669"/>
    <property type="project" value="TreeGrafter"/>
</dbReference>
<protein>
    <submittedName>
        <fullName evidence="7">DgyrCDS3338</fullName>
    </submittedName>
</protein>
<dbReference type="Pfam" id="PF00755">
    <property type="entry name" value="Carn_acyltransf"/>
    <property type="match status" value="1"/>
</dbReference>